<keyword evidence="2" id="KW-1185">Reference proteome</keyword>
<evidence type="ECO:0000313" key="1">
    <source>
        <dbReference type="EMBL" id="KAK1469186.1"/>
    </source>
</evidence>
<evidence type="ECO:0000313" key="2">
    <source>
        <dbReference type="Proteomes" id="UP001239795"/>
    </source>
</evidence>
<gene>
    <name evidence="1" type="ORF">CMEL01_00953</name>
</gene>
<dbReference type="AlphaFoldDB" id="A0AAI9V239"/>
<dbReference type="EMBL" id="MLGG01000001">
    <property type="protein sequence ID" value="KAK1469186.1"/>
    <property type="molecule type" value="Genomic_DNA"/>
</dbReference>
<reference evidence="1 2" key="1">
    <citation type="submission" date="2016-10" db="EMBL/GenBank/DDBJ databases">
        <title>The genome sequence of Colletotrichum fioriniae PJ7.</title>
        <authorList>
            <person name="Baroncelli R."/>
        </authorList>
    </citation>
    <scope>NUCLEOTIDE SEQUENCE [LARGE SCALE GENOMIC DNA]</scope>
    <source>
        <strain evidence="1">Col 31</strain>
    </source>
</reference>
<protein>
    <submittedName>
        <fullName evidence="1">Uncharacterized protein</fullName>
    </submittedName>
</protein>
<dbReference type="Proteomes" id="UP001239795">
    <property type="component" value="Unassembled WGS sequence"/>
</dbReference>
<name>A0AAI9V239_9PEZI</name>
<organism evidence="1 2">
    <name type="scientific">Colletotrichum melonis</name>
    <dbReference type="NCBI Taxonomy" id="1209925"/>
    <lineage>
        <taxon>Eukaryota</taxon>
        <taxon>Fungi</taxon>
        <taxon>Dikarya</taxon>
        <taxon>Ascomycota</taxon>
        <taxon>Pezizomycotina</taxon>
        <taxon>Sordariomycetes</taxon>
        <taxon>Hypocreomycetidae</taxon>
        <taxon>Glomerellales</taxon>
        <taxon>Glomerellaceae</taxon>
        <taxon>Colletotrichum</taxon>
        <taxon>Colletotrichum acutatum species complex</taxon>
    </lineage>
</organism>
<sequence>MIRKKTRDLLQCHSTKPLPLVAVICQHELHTISSFPSISLLRGSFWWPQEFERRGDEEYSSAACSLRLQRWKCCGPTPSQILLTAMRRCTHVAEAAPC</sequence>
<proteinExistence type="predicted"/>
<comment type="caution">
    <text evidence="1">The sequence shown here is derived from an EMBL/GenBank/DDBJ whole genome shotgun (WGS) entry which is preliminary data.</text>
</comment>
<accession>A0AAI9V239</accession>